<reference evidence="5 6" key="1">
    <citation type="submission" date="2024-02" db="EMBL/GenBank/DDBJ databases">
        <title>Bifidobacterium honeyensis sp. nov., isolated from the comb honey.</title>
        <authorList>
            <person name="Liu W."/>
            <person name="Li Y."/>
        </authorList>
    </citation>
    <scope>NUCLEOTIDE SEQUENCE [LARGE SCALE GENOMIC DNA]</scope>
    <source>
        <strain evidence="5 6">IMAU50988</strain>
    </source>
</reference>
<feature type="chain" id="PRO_5045648996" evidence="4">
    <location>
        <begin position="23"/>
        <end position="426"/>
    </location>
</feature>
<accession>A0ABU8ZRK8</accession>
<keyword evidence="3 4" id="KW-0732">Signal</keyword>
<comment type="similarity">
    <text evidence="1">Belongs to the bacterial solute-binding protein 1 family.</text>
</comment>
<dbReference type="InterPro" id="IPR006059">
    <property type="entry name" value="SBP"/>
</dbReference>
<sequence length="426" mass="46305">MTKKANRVLAAVLALAAGVGLTGCGGQSTEQGADKVTTITLWHGFTEKDGDTLQAIIKDFNASQKHYRVKAEKNPWNVINDKLMSGLSAGNGPDILTYQADSARGFITQGAFLPTDDFYADPANETKVYRANVVKDGMLDGKHYGVPMGHAPYSVYYNKEAFRKAGIDPGQAPATWDDLVDLARKLTVDANKDGTPEQYGIALADKESGYIPTFLQAAGSDLVEGGKATLDGDKAVKTMTYWRDKVYAPRFSPSNISLTDAQTLFVSGKAAMFFIGPWVAQTAKDKGIDVGTFEFPAGPAARVTQAASLYWYVTSQVGQDKSKREGAYEFMRFFNNHRNQITWATEANYPPNRTDITGEELKGNPLIAQISPYMDRAKLLLGSLKTGFADVQSELNALGPKISASQGDIRPILKASNDRIQSLIDK</sequence>
<evidence type="ECO:0000256" key="1">
    <source>
        <dbReference type="ARBA" id="ARBA00008520"/>
    </source>
</evidence>
<comment type="caution">
    <text evidence="5">The sequence shown here is derived from an EMBL/GenBank/DDBJ whole genome shotgun (WGS) entry which is preliminary data.</text>
</comment>
<proteinExistence type="inferred from homology"/>
<dbReference type="RefSeq" id="WP_340469962.1">
    <property type="nucleotide sequence ID" value="NZ_JBANBB010000002.1"/>
</dbReference>
<evidence type="ECO:0000313" key="6">
    <source>
        <dbReference type="Proteomes" id="UP001373159"/>
    </source>
</evidence>
<protein>
    <submittedName>
        <fullName evidence="5">ABC transporter substrate-binding protein</fullName>
    </submittedName>
</protein>
<evidence type="ECO:0000256" key="4">
    <source>
        <dbReference type="SAM" id="SignalP"/>
    </source>
</evidence>
<dbReference type="CDD" id="cd14748">
    <property type="entry name" value="PBP2_UgpB"/>
    <property type="match status" value="1"/>
</dbReference>
<keyword evidence="2" id="KW-0813">Transport</keyword>
<evidence type="ECO:0000313" key="5">
    <source>
        <dbReference type="EMBL" id="MEK0307232.1"/>
    </source>
</evidence>
<dbReference type="Pfam" id="PF13416">
    <property type="entry name" value="SBP_bac_8"/>
    <property type="match status" value="1"/>
</dbReference>
<dbReference type="PROSITE" id="PS51257">
    <property type="entry name" value="PROKAR_LIPOPROTEIN"/>
    <property type="match status" value="1"/>
</dbReference>
<dbReference type="Gene3D" id="3.40.190.10">
    <property type="entry name" value="Periplasmic binding protein-like II"/>
    <property type="match status" value="1"/>
</dbReference>
<evidence type="ECO:0000256" key="2">
    <source>
        <dbReference type="ARBA" id="ARBA00022448"/>
    </source>
</evidence>
<gene>
    <name evidence="5" type="ORF">V8P97_07135</name>
</gene>
<dbReference type="Proteomes" id="UP001373159">
    <property type="component" value="Unassembled WGS sequence"/>
</dbReference>
<dbReference type="PANTHER" id="PTHR30061">
    <property type="entry name" value="MALTOSE-BINDING PERIPLASMIC PROTEIN"/>
    <property type="match status" value="1"/>
</dbReference>
<evidence type="ECO:0000256" key="3">
    <source>
        <dbReference type="ARBA" id="ARBA00022729"/>
    </source>
</evidence>
<name>A0ABU8ZRK8_9BIFI</name>
<feature type="signal peptide" evidence="4">
    <location>
        <begin position="1"/>
        <end position="22"/>
    </location>
</feature>
<organism evidence="5 6">
    <name type="scientific">Bifidobacterium favimelis</name>
    <dbReference type="NCBI Taxonomy" id="3122979"/>
    <lineage>
        <taxon>Bacteria</taxon>
        <taxon>Bacillati</taxon>
        <taxon>Actinomycetota</taxon>
        <taxon>Actinomycetes</taxon>
        <taxon>Bifidobacteriales</taxon>
        <taxon>Bifidobacteriaceae</taxon>
        <taxon>Bifidobacterium</taxon>
    </lineage>
</organism>
<dbReference type="SUPFAM" id="SSF53850">
    <property type="entry name" value="Periplasmic binding protein-like II"/>
    <property type="match status" value="1"/>
</dbReference>
<keyword evidence="6" id="KW-1185">Reference proteome</keyword>
<dbReference type="PANTHER" id="PTHR30061:SF50">
    <property type="entry name" value="MALTOSE_MALTODEXTRIN-BINDING PERIPLASMIC PROTEIN"/>
    <property type="match status" value="1"/>
</dbReference>
<dbReference type="EMBL" id="JBANBB010000002">
    <property type="protein sequence ID" value="MEK0307232.1"/>
    <property type="molecule type" value="Genomic_DNA"/>
</dbReference>